<dbReference type="SUPFAM" id="SSF56672">
    <property type="entry name" value="DNA/RNA polymerases"/>
    <property type="match status" value="1"/>
</dbReference>
<evidence type="ECO:0008006" key="3">
    <source>
        <dbReference type="Google" id="ProtNLM"/>
    </source>
</evidence>
<keyword evidence="2" id="KW-1185">Reference proteome</keyword>
<accession>A0ABR2HWC1</accession>
<reference evidence="1 2" key="1">
    <citation type="submission" date="2024-04" db="EMBL/GenBank/DDBJ databases">
        <title>Tritrichomonas musculus Genome.</title>
        <authorList>
            <person name="Alves-Ferreira E."/>
            <person name="Grigg M."/>
            <person name="Lorenzi H."/>
            <person name="Galac M."/>
        </authorList>
    </citation>
    <scope>NUCLEOTIDE SEQUENCE [LARGE SCALE GENOMIC DNA]</scope>
    <source>
        <strain evidence="1 2">EAF2021</strain>
    </source>
</reference>
<dbReference type="PROSITE" id="PS00116">
    <property type="entry name" value="DNA_POLYMERASE_B"/>
    <property type="match status" value="1"/>
</dbReference>
<dbReference type="InterPro" id="IPR043502">
    <property type="entry name" value="DNA/RNA_pol_sf"/>
</dbReference>
<comment type="caution">
    <text evidence="1">The sequence shown here is derived from an EMBL/GenBank/DDBJ whole genome shotgun (WGS) entry which is preliminary data.</text>
</comment>
<proteinExistence type="predicted"/>
<protein>
    <recommendedName>
        <fullName evidence="3">DNA-directed DNA polymerase</fullName>
    </recommendedName>
</protein>
<evidence type="ECO:0000313" key="2">
    <source>
        <dbReference type="Proteomes" id="UP001470230"/>
    </source>
</evidence>
<sequence>MSKRIMNEVMCLAFDKGCHIYYVDTDSFMIECPDLVKLEVEYEKKYNRKLIGNNLGQFHCDFPSIKDHDEMRWSIEAYFLMKKMYIHKITDSTNEIDYVIRGKGITLNSIYHAANSKFKGDLMKLYEYLFNGKSIQFDLTQGQPCFSMNKDMTVSTLNEFFRKIKTNYEEGKREKYFEYSK</sequence>
<gene>
    <name evidence="1" type="ORF">M9Y10_017219</name>
</gene>
<dbReference type="EMBL" id="JAPFFF010000022">
    <property type="protein sequence ID" value="KAK8853658.1"/>
    <property type="molecule type" value="Genomic_DNA"/>
</dbReference>
<dbReference type="PANTHER" id="PTHR48144">
    <property type="entry name" value="DNA-DIRECTED DNA POLYMERASE"/>
    <property type="match status" value="1"/>
</dbReference>
<dbReference type="InterPro" id="IPR023211">
    <property type="entry name" value="DNA_pol_palm_dom_sf"/>
</dbReference>
<dbReference type="Proteomes" id="UP001470230">
    <property type="component" value="Unassembled WGS sequence"/>
</dbReference>
<dbReference type="Gene3D" id="3.90.1600.10">
    <property type="entry name" value="Palm domain of DNA polymerase"/>
    <property type="match status" value="1"/>
</dbReference>
<evidence type="ECO:0000313" key="1">
    <source>
        <dbReference type="EMBL" id="KAK8853658.1"/>
    </source>
</evidence>
<dbReference type="InterPro" id="IPR017964">
    <property type="entry name" value="DNA-dir_DNA_pol_B_CS"/>
</dbReference>
<name>A0ABR2HWC1_9EUKA</name>
<organism evidence="1 2">
    <name type="scientific">Tritrichomonas musculus</name>
    <dbReference type="NCBI Taxonomy" id="1915356"/>
    <lineage>
        <taxon>Eukaryota</taxon>
        <taxon>Metamonada</taxon>
        <taxon>Parabasalia</taxon>
        <taxon>Tritrichomonadida</taxon>
        <taxon>Tritrichomonadidae</taxon>
        <taxon>Tritrichomonas</taxon>
    </lineage>
</organism>
<dbReference type="PANTHER" id="PTHR48144:SF2">
    <property type="entry name" value="DNA-DIRECTED DNA POLYMERASE"/>
    <property type="match status" value="1"/>
</dbReference>